<evidence type="ECO:0000313" key="2">
    <source>
        <dbReference type="Proteomes" id="UP001163324"/>
    </source>
</evidence>
<keyword evidence="2" id="KW-1185">Reference proteome</keyword>
<accession>A0ACC0VF82</accession>
<name>A0ACC0VF82_9HYPO</name>
<protein>
    <submittedName>
        <fullName evidence="1">Uncharacterized protein</fullName>
    </submittedName>
</protein>
<comment type="caution">
    <text evidence="1">The sequence shown here is derived from an EMBL/GenBank/DDBJ whole genome shotgun (WGS) entry which is preliminary data.</text>
</comment>
<sequence length="382" mass="40453">MPALSPTMTEGNIASWNVKEGQSFSAGDVLLEVETDKATMDVEAQDDGIMMKIMSGDGSKGVQVGTRIAVTAEAGDDISTLEIPADEQPKPSGGQAAKEESSASAPQQSKSTKSETPKPTGTGTYEHKHPLLPSVGHLVKQHGLAESDIGKIKGTGPNGRLLKGDVLAYIGTINAETPGAVSSRFDKLSHLDLSNIKVAAKKAPAPKQEKAAPQEPVIENLEVNVPVSLAKVVEVQRKVQDTLGVFLPLSTFITRAAELANSELPASRREPTVDELFDQVLGLDKVRKSSRGIYFPHISALPPSSAFAPLPKQKSADIIDILSSSGPGSNSAPAPRIPVVPGLSNNNNLFTLVVAKAEEERAQTFLERCKVILEQEPGRLVL</sequence>
<gene>
    <name evidence="1" type="ORF">N3K66_001556</name>
</gene>
<proteinExistence type="predicted"/>
<organism evidence="1 2">
    <name type="scientific">Trichothecium roseum</name>
    <dbReference type="NCBI Taxonomy" id="47278"/>
    <lineage>
        <taxon>Eukaryota</taxon>
        <taxon>Fungi</taxon>
        <taxon>Dikarya</taxon>
        <taxon>Ascomycota</taxon>
        <taxon>Pezizomycotina</taxon>
        <taxon>Sordariomycetes</taxon>
        <taxon>Hypocreomycetidae</taxon>
        <taxon>Hypocreales</taxon>
        <taxon>Hypocreales incertae sedis</taxon>
        <taxon>Trichothecium</taxon>
    </lineage>
</organism>
<evidence type="ECO:0000313" key="1">
    <source>
        <dbReference type="EMBL" id="KAI9905027.1"/>
    </source>
</evidence>
<dbReference type="EMBL" id="CM047940">
    <property type="protein sequence ID" value="KAI9905027.1"/>
    <property type="molecule type" value="Genomic_DNA"/>
</dbReference>
<dbReference type="Proteomes" id="UP001163324">
    <property type="component" value="Chromosome 1"/>
</dbReference>
<reference evidence="1" key="1">
    <citation type="submission" date="2022-10" db="EMBL/GenBank/DDBJ databases">
        <title>Complete Genome of Trichothecium roseum strain YXFP-22015, a Plant Pathogen Isolated from Citrus.</title>
        <authorList>
            <person name="Wang Y."/>
            <person name="Zhu L."/>
        </authorList>
    </citation>
    <scope>NUCLEOTIDE SEQUENCE</scope>
    <source>
        <strain evidence="1">YXFP-22015</strain>
    </source>
</reference>